<reference evidence="2" key="1">
    <citation type="submission" date="2023-10" db="EMBL/GenBank/DDBJ databases">
        <title>Genome assembly of Pristionchus species.</title>
        <authorList>
            <person name="Yoshida K."/>
            <person name="Sommer R.J."/>
        </authorList>
    </citation>
    <scope>NUCLEOTIDE SEQUENCE</scope>
    <source>
        <strain evidence="2">RS5133</strain>
    </source>
</reference>
<evidence type="ECO:0000313" key="1">
    <source>
        <dbReference type="EMBL" id="GMT29844.1"/>
    </source>
</evidence>
<accession>A0AAV5X385</accession>
<feature type="non-terminal residue" evidence="2">
    <location>
        <position position="110"/>
    </location>
</feature>
<feature type="non-terminal residue" evidence="2">
    <location>
        <position position="1"/>
    </location>
</feature>
<gene>
    <name evidence="1" type="ORF">PFISCL1PPCAC_21141</name>
    <name evidence="2" type="ORF">PFISCL1PPCAC_28450</name>
</gene>
<dbReference type="EMBL" id="BTSY01000005">
    <property type="protein sequence ID" value="GMT29844.1"/>
    <property type="molecule type" value="Genomic_DNA"/>
</dbReference>
<sequence length="110" mass="12164">AFNFSSIDNQMGSIVSRGIELMESVMKGGANVETMEMLLKSTNLALEYDDKRADSLRNLLYSFCTGLGSSIASITEASRQRKQTGVVESTMQVDFIDKDFIDIHVELKCA</sequence>
<comment type="caution">
    <text evidence="2">The sequence shown here is derived from an EMBL/GenBank/DDBJ whole genome shotgun (WGS) entry which is preliminary data.</text>
</comment>
<keyword evidence="3" id="KW-1185">Reference proteome</keyword>
<evidence type="ECO:0000313" key="2">
    <source>
        <dbReference type="EMBL" id="GMT37153.1"/>
    </source>
</evidence>
<dbReference type="EMBL" id="BTSY01000056">
    <property type="protein sequence ID" value="GMT37153.1"/>
    <property type="molecule type" value="Genomic_DNA"/>
</dbReference>
<dbReference type="Proteomes" id="UP001432322">
    <property type="component" value="Unassembled WGS sequence"/>
</dbReference>
<proteinExistence type="predicted"/>
<evidence type="ECO:0000313" key="3">
    <source>
        <dbReference type="Proteomes" id="UP001432322"/>
    </source>
</evidence>
<protein>
    <submittedName>
        <fullName evidence="2">Uncharacterized protein</fullName>
    </submittedName>
</protein>
<organism evidence="2 3">
    <name type="scientific">Pristionchus fissidentatus</name>
    <dbReference type="NCBI Taxonomy" id="1538716"/>
    <lineage>
        <taxon>Eukaryota</taxon>
        <taxon>Metazoa</taxon>
        <taxon>Ecdysozoa</taxon>
        <taxon>Nematoda</taxon>
        <taxon>Chromadorea</taxon>
        <taxon>Rhabditida</taxon>
        <taxon>Rhabditina</taxon>
        <taxon>Diplogasteromorpha</taxon>
        <taxon>Diplogasteroidea</taxon>
        <taxon>Neodiplogasteridae</taxon>
        <taxon>Pristionchus</taxon>
    </lineage>
</organism>
<dbReference type="AlphaFoldDB" id="A0AAV5X385"/>
<name>A0AAV5X385_9BILA</name>